<comment type="caution">
    <text evidence="1">The sequence shown here is derived from an EMBL/GenBank/DDBJ whole genome shotgun (WGS) entry which is preliminary data.</text>
</comment>
<protein>
    <submittedName>
        <fullName evidence="1">Uncharacterized protein</fullName>
    </submittedName>
</protein>
<evidence type="ECO:0000313" key="2">
    <source>
        <dbReference type="Proteomes" id="UP001175227"/>
    </source>
</evidence>
<evidence type="ECO:0000313" key="1">
    <source>
        <dbReference type="EMBL" id="KAK0474861.1"/>
    </source>
</evidence>
<dbReference type="Proteomes" id="UP001175227">
    <property type="component" value="Unassembled WGS sequence"/>
</dbReference>
<organism evidence="1 2">
    <name type="scientific">Armillaria novae-zelandiae</name>
    <dbReference type="NCBI Taxonomy" id="153914"/>
    <lineage>
        <taxon>Eukaryota</taxon>
        <taxon>Fungi</taxon>
        <taxon>Dikarya</taxon>
        <taxon>Basidiomycota</taxon>
        <taxon>Agaricomycotina</taxon>
        <taxon>Agaricomycetes</taxon>
        <taxon>Agaricomycetidae</taxon>
        <taxon>Agaricales</taxon>
        <taxon>Marasmiineae</taxon>
        <taxon>Physalacriaceae</taxon>
        <taxon>Armillaria</taxon>
    </lineage>
</organism>
<keyword evidence="2" id="KW-1185">Reference proteome</keyword>
<sequence length="92" mass="9902">MPAVVLSMKTHRFRPFCCRTFLGLSFVPIAIASIRSANSGLHGTPADTTQCPGLLFRCPHTHGISLATITNAHIPSSESIILSNDSHFVQTV</sequence>
<proteinExistence type="predicted"/>
<dbReference type="AlphaFoldDB" id="A0AA39P012"/>
<reference evidence="1" key="1">
    <citation type="submission" date="2023-06" db="EMBL/GenBank/DDBJ databases">
        <authorList>
            <consortium name="Lawrence Berkeley National Laboratory"/>
            <person name="Ahrendt S."/>
            <person name="Sahu N."/>
            <person name="Indic B."/>
            <person name="Wong-Bajracharya J."/>
            <person name="Merenyi Z."/>
            <person name="Ke H.-M."/>
            <person name="Monk M."/>
            <person name="Kocsube S."/>
            <person name="Drula E."/>
            <person name="Lipzen A."/>
            <person name="Balint B."/>
            <person name="Henrissat B."/>
            <person name="Andreopoulos B."/>
            <person name="Martin F.M."/>
            <person name="Harder C.B."/>
            <person name="Rigling D."/>
            <person name="Ford K.L."/>
            <person name="Foster G.D."/>
            <person name="Pangilinan J."/>
            <person name="Papanicolaou A."/>
            <person name="Barry K."/>
            <person name="LaButti K."/>
            <person name="Viragh M."/>
            <person name="Koriabine M."/>
            <person name="Yan M."/>
            <person name="Riley R."/>
            <person name="Champramary S."/>
            <person name="Plett K.L."/>
            <person name="Tsai I.J."/>
            <person name="Slot J."/>
            <person name="Sipos G."/>
            <person name="Plett J."/>
            <person name="Nagy L.G."/>
            <person name="Grigoriev I.V."/>
        </authorList>
    </citation>
    <scope>NUCLEOTIDE SEQUENCE</scope>
    <source>
        <strain evidence="1">ICMP 16352</strain>
    </source>
</reference>
<dbReference type="EMBL" id="JAUEPR010000025">
    <property type="protein sequence ID" value="KAK0474861.1"/>
    <property type="molecule type" value="Genomic_DNA"/>
</dbReference>
<name>A0AA39P012_9AGAR</name>
<accession>A0AA39P012</accession>
<gene>
    <name evidence="1" type="ORF">IW261DRAFT_1497440</name>
</gene>